<reference evidence="1" key="1">
    <citation type="submission" date="2021-06" db="EMBL/GenBank/DDBJ databases">
        <authorList>
            <person name="Kallberg Y."/>
            <person name="Tangrot J."/>
            <person name="Rosling A."/>
        </authorList>
    </citation>
    <scope>NUCLEOTIDE SEQUENCE</scope>
    <source>
        <strain evidence="1">MA461A</strain>
    </source>
</reference>
<gene>
    <name evidence="1" type="ORF">RPERSI_LOCUS22736</name>
</gene>
<dbReference type="EMBL" id="CAJVQC010069448">
    <property type="protein sequence ID" value="CAG8808916.1"/>
    <property type="molecule type" value="Genomic_DNA"/>
</dbReference>
<name>A0ACA9RSG1_9GLOM</name>
<keyword evidence="2" id="KW-1185">Reference proteome</keyword>
<evidence type="ECO:0000313" key="1">
    <source>
        <dbReference type="EMBL" id="CAG8808916.1"/>
    </source>
</evidence>
<feature type="non-terminal residue" evidence="1">
    <location>
        <position position="66"/>
    </location>
</feature>
<protein>
    <submittedName>
        <fullName evidence="1">12866_t:CDS:1</fullName>
    </submittedName>
</protein>
<proteinExistence type="predicted"/>
<evidence type="ECO:0000313" key="2">
    <source>
        <dbReference type="Proteomes" id="UP000789920"/>
    </source>
</evidence>
<accession>A0ACA9RSG1</accession>
<comment type="caution">
    <text evidence="1">The sequence shown here is derived from an EMBL/GenBank/DDBJ whole genome shotgun (WGS) entry which is preliminary data.</text>
</comment>
<dbReference type="Proteomes" id="UP000789920">
    <property type="component" value="Unassembled WGS sequence"/>
</dbReference>
<organism evidence="1 2">
    <name type="scientific">Racocetra persica</name>
    <dbReference type="NCBI Taxonomy" id="160502"/>
    <lineage>
        <taxon>Eukaryota</taxon>
        <taxon>Fungi</taxon>
        <taxon>Fungi incertae sedis</taxon>
        <taxon>Mucoromycota</taxon>
        <taxon>Glomeromycotina</taxon>
        <taxon>Glomeromycetes</taxon>
        <taxon>Diversisporales</taxon>
        <taxon>Gigasporaceae</taxon>
        <taxon>Racocetra</taxon>
    </lineage>
</organism>
<sequence length="66" mass="7217">SNEDHLARESLMELDVQLEDDEGDEDEIGIDSQLEGDEDKIGIDSQLGDNEDGIDNQLEGDKGGIE</sequence>
<feature type="non-terminal residue" evidence="1">
    <location>
        <position position="1"/>
    </location>
</feature>